<gene>
    <name evidence="1" type="ORF">CINCED_3A006357</name>
</gene>
<dbReference type="OrthoDB" id="6595387at2759"/>
<sequence length="216" mass="25354">MDYFNNIFTLFRKLLLPYSWPENGTPVADVLSNMNAFGPLKRFPSVDSLSVWTPSRTARTEYAMRQMTLAGLTTEKPRENVDRTLLEESFKLMRACQLKVINDKLQKAGKCKKPLPGYKKIIDKEFKKLYKEYLALETESAWTMRFGTGDQSLWCRVQDHLNKITQFFYQHIEHVNSASCDWSPQYKTMIMEHLKTLFDKFTSSMDEWINMVDCSK</sequence>
<evidence type="ECO:0000313" key="1">
    <source>
        <dbReference type="EMBL" id="VVC38338.1"/>
    </source>
</evidence>
<name>A0A5E4N0Y3_9HEMI</name>
<proteinExistence type="predicted"/>
<evidence type="ECO:0000313" key="2">
    <source>
        <dbReference type="Proteomes" id="UP000325440"/>
    </source>
</evidence>
<dbReference type="AlphaFoldDB" id="A0A5E4N0Y3"/>
<dbReference type="EMBL" id="CABPRJ010001468">
    <property type="protein sequence ID" value="VVC38338.1"/>
    <property type="molecule type" value="Genomic_DNA"/>
</dbReference>
<organism evidence="1 2">
    <name type="scientific">Cinara cedri</name>
    <dbReference type="NCBI Taxonomy" id="506608"/>
    <lineage>
        <taxon>Eukaryota</taxon>
        <taxon>Metazoa</taxon>
        <taxon>Ecdysozoa</taxon>
        <taxon>Arthropoda</taxon>
        <taxon>Hexapoda</taxon>
        <taxon>Insecta</taxon>
        <taxon>Pterygota</taxon>
        <taxon>Neoptera</taxon>
        <taxon>Paraneoptera</taxon>
        <taxon>Hemiptera</taxon>
        <taxon>Sternorrhyncha</taxon>
        <taxon>Aphidomorpha</taxon>
        <taxon>Aphidoidea</taxon>
        <taxon>Aphididae</taxon>
        <taxon>Lachninae</taxon>
        <taxon>Cinara</taxon>
    </lineage>
</organism>
<accession>A0A5E4N0Y3</accession>
<reference evidence="1 2" key="1">
    <citation type="submission" date="2019-08" db="EMBL/GenBank/DDBJ databases">
        <authorList>
            <person name="Alioto T."/>
            <person name="Alioto T."/>
            <person name="Gomez Garrido J."/>
        </authorList>
    </citation>
    <scope>NUCLEOTIDE SEQUENCE [LARGE SCALE GENOMIC DNA]</scope>
</reference>
<keyword evidence="2" id="KW-1185">Reference proteome</keyword>
<dbReference type="Proteomes" id="UP000325440">
    <property type="component" value="Unassembled WGS sequence"/>
</dbReference>
<protein>
    <submittedName>
        <fullName evidence="1">Uncharacterized protein</fullName>
    </submittedName>
</protein>